<dbReference type="eggNOG" id="COG0030">
    <property type="taxonomic scope" value="Bacteria"/>
</dbReference>
<comment type="subcellular location">
    <subcellularLocation>
        <location evidence="7">Cytoplasm</location>
    </subcellularLocation>
</comment>
<dbReference type="GO" id="GO:0003723">
    <property type="term" value="F:RNA binding"/>
    <property type="evidence" value="ECO:0007669"/>
    <property type="project" value="UniProtKB-UniRule"/>
</dbReference>
<protein>
    <recommendedName>
        <fullName evidence="7">Ribosomal RNA small subunit methyltransferase A</fullName>
        <ecNumber evidence="7">2.1.1.182</ecNumber>
    </recommendedName>
    <alternativeName>
        <fullName evidence="7">16S rRNA (adenine(1518)-N(6)/adenine(1519)-N(6))-dimethyltransferase</fullName>
    </alternativeName>
    <alternativeName>
        <fullName evidence="7">16S rRNA dimethyladenosine transferase</fullName>
    </alternativeName>
    <alternativeName>
        <fullName evidence="7">16S rRNA dimethylase</fullName>
    </alternativeName>
    <alternativeName>
        <fullName evidence="7">S-adenosylmethionine-6-N', N'-adenosyl(rRNA) dimethyltransferase</fullName>
    </alternativeName>
</protein>
<dbReference type="PANTHER" id="PTHR11727">
    <property type="entry name" value="DIMETHYLADENOSINE TRANSFERASE"/>
    <property type="match status" value="1"/>
</dbReference>
<organism evidence="10 11">
    <name type="scientific">Desulfarculus baarsii (strain ATCC 33931 / DSM 2075 / LMG 7858 / VKM B-1802 / 2st14)</name>
    <dbReference type="NCBI Taxonomy" id="644282"/>
    <lineage>
        <taxon>Bacteria</taxon>
        <taxon>Pseudomonadati</taxon>
        <taxon>Thermodesulfobacteriota</taxon>
        <taxon>Desulfarculia</taxon>
        <taxon>Desulfarculales</taxon>
        <taxon>Desulfarculaceae</taxon>
        <taxon>Desulfarculus</taxon>
    </lineage>
</organism>
<comment type="function">
    <text evidence="7">Specifically dimethylates two adjacent adenosines (A1518 and A1519) in the loop of a conserved hairpin near the 3'-end of 16S rRNA in the 30S particle. May play a critical role in biogenesis of 30S subunits.</text>
</comment>
<keyword evidence="5 7" id="KW-0949">S-adenosyl-L-methionine</keyword>
<dbReference type="SUPFAM" id="SSF53335">
    <property type="entry name" value="S-adenosyl-L-methionine-dependent methyltransferases"/>
    <property type="match status" value="1"/>
</dbReference>
<dbReference type="Gene3D" id="1.10.8.100">
    <property type="entry name" value="Ribosomal RNA adenine dimethylase-like, domain 2"/>
    <property type="match status" value="1"/>
</dbReference>
<evidence type="ECO:0000256" key="7">
    <source>
        <dbReference type="HAMAP-Rule" id="MF_00607"/>
    </source>
</evidence>
<dbReference type="GO" id="GO:0052908">
    <property type="term" value="F:16S rRNA (adenine(1518)-N(6)/adenine(1519)-N(6))-dimethyltransferase activity"/>
    <property type="evidence" value="ECO:0007669"/>
    <property type="project" value="UniProtKB-EC"/>
</dbReference>
<dbReference type="KEGG" id="dbr:Deba_0940"/>
<feature type="domain" description="Ribosomal RNA adenine methylase transferase N-terminal" evidence="9">
    <location>
        <begin position="28"/>
        <end position="203"/>
    </location>
</feature>
<dbReference type="STRING" id="644282.Deba_0940"/>
<dbReference type="GO" id="GO:0005829">
    <property type="term" value="C:cytosol"/>
    <property type="evidence" value="ECO:0007669"/>
    <property type="project" value="TreeGrafter"/>
</dbReference>
<evidence type="ECO:0000256" key="1">
    <source>
        <dbReference type="ARBA" id="ARBA00022490"/>
    </source>
</evidence>
<dbReference type="HAMAP" id="MF_00607">
    <property type="entry name" value="16SrRNA_methyltr_A"/>
    <property type="match status" value="1"/>
</dbReference>
<keyword evidence="6 7" id="KW-0694">RNA-binding</keyword>
<reference evidence="10 11" key="1">
    <citation type="journal article" date="2010" name="Stand. Genomic Sci.">
        <title>Complete genome sequence of Desulfarculus baarsii type strain (2st14).</title>
        <authorList>
            <person name="Sun H."/>
            <person name="Spring S."/>
            <person name="Lapidus A."/>
            <person name="Davenport K."/>
            <person name="Del Rio T.G."/>
            <person name="Tice H."/>
            <person name="Nolan M."/>
            <person name="Copeland A."/>
            <person name="Cheng J.F."/>
            <person name="Lucas S."/>
            <person name="Tapia R."/>
            <person name="Goodwin L."/>
            <person name="Pitluck S."/>
            <person name="Ivanova N."/>
            <person name="Pagani I."/>
            <person name="Mavromatis K."/>
            <person name="Ovchinnikova G."/>
            <person name="Pati A."/>
            <person name="Chen A."/>
            <person name="Palaniappan K."/>
            <person name="Hauser L."/>
            <person name="Chang Y.J."/>
            <person name="Jeffries C.D."/>
            <person name="Detter J.C."/>
            <person name="Han C."/>
            <person name="Rohde M."/>
            <person name="Brambilla E."/>
            <person name="Goker M."/>
            <person name="Woyke T."/>
            <person name="Bristow J."/>
            <person name="Eisen J.A."/>
            <person name="Markowitz V."/>
            <person name="Hugenholtz P."/>
            <person name="Kyrpides N.C."/>
            <person name="Klenk H.P."/>
            <person name="Land M."/>
        </authorList>
    </citation>
    <scope>NUCLEOTIDE SEQUENCE [LARGE SCALE GENOMIC DNA]</scope>
    <source>
        <strain evidence="11">ATCC 33931 / DSM 2075 / LMG 7858 / VKM B-1802 / 2st14</strain>
    </source>
</reference>
<keyword evidence="1 7" id="KW-0963">Cytoplasm</keyword>
<feature type="binding site" evidence="7 8">
    <location>
        <position position="118"/>
    </location>
    <ligand>
        <name>S-adenosyl-L-methionine</name>
        <dbReference type="ChEBI" id="CHEBI:59789"/>
    </ligand>
</feature>
<dbReference type="PANTHER" id="PTHR11727:SF7">
    <property type="entry name" value="DIMETHYLADENOSINE TRANSFERASE-RELATED"/>
    <property type="match status" value="1"/>
</dbReference>
<keyword evidence="2 7" id="KW-0698">rRNA processing</keyword>
<comment type="similarity">
    <text evidence="7">Belongs to the class I-like SAM-binding methyltransferase superfamily. rRNA adenine N(6)-methyltransferase family. RsmA subfamily.</text>
</comment>
<sequence>MHPRLLLERLGLHASKARGQNFLTQPATAQAIVASAAIGPEDFVVEIGPGLGALTVAAGRLASRVLAVEIDRGVHRALMDVLAEEGLQNVEARLMDALDLDWPATREQAGRPLVVIGNLPYNITSPLLFALLAAAPCWRAATLMVQKEVATRLAAKPGGKDWGRLGVMVQSLCQVRAGVTLSRGQFFPEPNVSSQIVHLTPLEQPLPAALGLSQAWFGQVVKAAFGQRRKTVANALAGGLGLERGRVEDALGRAAVAPSRRAETLSIAELGAIALALTPPGPPN</sequence>
<dbReference type="NCBIfam" id="TIGR00755">
    <property type="entry name" value="ksgA"/>
    <property type="match status" value="1"/>
</dbReference>
<evidence type="ECO:0000256" key="2">
    <source>
        <dbReference type="ARBA" id="ARBA00022552"/>
    </source>
</evidence>
<dbReference type="Gene3D" id="3.40.50.150">
    <property type="entry name" value="Vaccinia Virus protein VP39"/>
    <property type="match status" value="1"/>
</dbReference>
<feature type="binding site" evidence="7 8">
    <location>
        <position position="69"/>
    </location>
    <ligand>
        <name>S-adenosyl-L-methionine</name>
        <dbReference type="ChEBI" id="CHEBI:59789"/>
    </ligand>
</feature>
<evidence type="ECO:0000256" key="4">
    <source>
        <dbReference type="ARBA" id="ARBA00022679"/>
    </source>
</evidence>
<keyword evidence="4 7" id="KW-0808">Transferase</keyword>
<keyword evidence="11" id="KW-1185">Reference proteome</keyword>
<feature type="binding site" evidence="7 8">
    <location>
        <position position="96"/>
    </location>
    <ligand>
        <name>S-adenosyl-L-methionine</name>
        <dbReference type="ChEBI" id="CHEBI:59789"/>
    </ligand>
</feature>
<evidence type="ECO:0000256" key="3">
    <source>
        <dbReference type="ARBA" id="ARBA00022603"/>
    </source>
</evidence>
<dbReference type="OrthoDB" id="9814755at2"/>
<dbReference type="InterPro" id="IPR011530">
    <property type="entry name" value="rRNA_adenine_dimethylase"/>
</dbReference>
<dbReference type="Proteomes" id="UP000009047">
    <property type="component" value="Chromosome"/>
</dbReference>
<dbReference type="EC" id="2.1.1.182" evidence="7"/>
<evidence type="ECO:0000313" key="10">
    <source>
        <dbReference type="EMBL" id="ADK84310.1"/>
    </source>
</evidence>
<dbReference type="InterPro" id="IPR029063">
    <property type="entry name" value="SAM-dependent_MTases_sf"/>
</dbReference>
<dbReference type="InterPro" id="IPR020598">
    <property type="entry name" value="rRNA_Ade_methylase_Trfase_N"/>
</dbReference>
<accession>E1QFH4</accession>
<dbReference type="SMART" id="SM00650">
    <property type="entry name" value="rADc"/>
    <property type="match status" value="1"/>
</dbReference>
<evidence type="ECO:0000259" key="9">
    <source>
        <dbReference type="SMART" id="SM00650"/>
    </source>
</evidence>
<dbReference type="InterPro" id="IPR020596">
    <property type="entry name" value="rRNA_Ade_Mease_Trfase_CS"/>
</dbReference>
<dbReference type="HOGENOM" id="CLU_041220_0_1_7"/>
<feature type="binding site" evidence="7 8">
    <location>
        <position position="48"/>
    </location>
    <ligand>
        <name>S-adenosyl-L-methionine</name>
        <dbReference type="ChEBI" id="CHEBI:59789"/>
    </ligand>
</feature>
<dbReference type="CDD" id="cd02440">
    <property type="entry name" value="AdoMet_MTases"/>
    <property type="match status" value="1"/>
</dbReference>
<comment type="catalytic activity">
    <reaction evidence="7">
        <text>adenosine(1518)/adenosine(1519) in 16S rRNA + 4 S-adenosyl-L-methionine = N(6)-dimethyladenosine(1518)/N(6)-dimethyladenosine(1519) in 16S rRNA + 4 S-adenosyl-L-homocysteine + 4 H(+)</text>
        <dbReference type="Rhea" id="RHEA:19609"/>
        <dbReference type="Rhea" id="RHEA-COMP:10232"/>
        <dbReference type="Rhea" id="RHEA-COMP:10233"/>
        <dbReference type="ChEBI" id="CHEBI:15378"/>
        <dbReference type="ChEBI" id="CHEBI:57856"/>
        <dbReference type="ChEBI" id="CHEBI:59789"/>
        <dbReference type="ChEBI" id="CHEBI:74411"/>
        <dbReference type="ChEBI" id="CHEBI:74493"/>
        <dbReference type="EC" id="2.1.1.182"/>
    </reaction>
</comment>
<evidence type="ECO:0000256" key="5">
    <source>
        <dbReference type="ARBA" id="ARBA00022691"/>
    </source>
</evidence>
<feature type="binding site" evidence="7 8">
    <location>
        <position position="23"/>
    </location>
    <ligand>
        <name>S-adenosyl-L-methionine</name>
        <dbReference type="ChEBI" id="CHEBI:59789"/>
    </ligand>
</feature>
<dbReference type="PROSITE" id="PS01131">
    <property type="entry name" value="RRNA_A_DIMETH"/>
    <property type="match status" value="1"/>
</dbReference>
<dbReference type="AlphaFoldDB" id="E1QFH4"/>
<dbReference type="RefSeq" id="WP_013257764.1">
    <property type="nucleotide sequence ID" value="NC_014365.1"/>
</dbReference>
<keyword evidence="3 7" id="KW-0489">Methyltransferase</keyword>
<evidence type="ECO:0000256" key="6">
    <source>
        <dbReference type="ARBA" id="ARBA00022884"/>
    </source>
</evidence>
<feature type="binding site" evidence="7 8">
    <location>
        <position position="21"/>
    </location>
    <ligand>
        <name>S-adenosyl-L-methionine</name>
        <dbReference type="ChEBI" id="CHEBI:59789"/>
    </ligand>
</feature>
<dbReference type="PROSITE" id="PS51689">
    <property type="entry name" value="SAM_RNA_A_N6_MT"/>
    <property type="match status" value="1"/>
</dbReference>
<evidence type="ECO:0000256" key="8">
    <source>
        <dbReference type="PROSITE-ProRule" id="PRU01026"/>
    </source>
</evidence>
<name>E1QFH4_DESB2</name>
<dbReference type="Pfam" id="PF00398">
    <property type="entry name" value="RrnaAD"/>
    <property type="match status" value="1"/>
</dbReference>
<dbReference type="EMBL" id="CP002085">
    <property type="protein sequence ID" value="ADK84310.1"/>
    <property type="molecule type" value="Genomic_DNA"/>
</dbReference>
<gene>
    <name evidence="7" type="primary">rsmA</name>
    <name evidence="7" type="synonym">ksgA</name>
    <name evidence="10" type="ordered locus">Deba_0940</name>
</gene>
<evidence type="ECO:0000313" key="11">
    <source>
        <dbReference type="Proteomes" id="UP000009047"/>
    </source>
</evidence>
<dbReference type="InterPro" id="IPR023165">
    <property type="entry name" value="rRNA_Ade_diMease-like_C"/>
</dbReference>
<dbReference type="InterPro" id="IPR001737">
    <property type="entry name" value="KsgA/Erm"/>
</dbReference>
<proteinExistence type="inferred from homology"/>